<evidence type="ECO:0000313" key="2">
    <source>
        <dbReference type="EMBL" id="SFT09193.1"/>
    </source>
</evidence>
<dbReference type="EMBL" id="FOZZ01000011">
    <property type="protein sequence ID" value="SFT09193.1"/>
    <property type="molecule type" value="Genomic_DNA"/>
</dbReference>
<dbReference type="SUPFAM" id="SSF55729">
    <property type="entry name" value="Acyl-CoA N-acyltransferases (Nat)"/>
    <property type="match status" value="1"/>
</dbReference>
<dbReference type="CDD" id="cd04301">
    <property type="entry name" value="NAT_SF"/>
    <property type="match status" value="1"/>
</dbReference>
<dbReference type="PANTHER" id="PTHR13355:SF15">
    <property type="entry name" value="GCN5-RELATED N-ACETYLTRANSFERASE 3, CHLOROPLASTIC"/>
    <property type="match status" value="1"/>
</dbReference>
<keyword evidence="2" id="KW-0808">Transferase</keyword>
<evidence type="ECO:0000313" key="3">
    <source>
        <dbReference type="Proteomes" id="UP000198785"/>
    </source>
</evidence>
<reference evidence="2 3" key="1">
    <citation type="submission" date="2016-10" db="EMBL/GenBank/DDBJ databases">
        <authorList>
            <person name="de Groot N.N."/>
        </authorList>
    </citation>
    <scope>NUCLEOTIDE SEQUENCE [LARGE SCALE GENOMIC DNA]</scope>
    <source>
        <strain evidence="2 3">DSM 22789</strain>
    </source>
</reference>
<evidence type="ECO:0000259" key="1">
    <source>
        <dbReference type="PROSITE" id="PS51186"/>
    </source>
</evidence>
<dbReference type="Proteomes" id="UP000198785">
    <property type="component" value="Unassembled WGS sequence"/>
</dbReference>
<accession>A0A1I6V647</accession>
<protein>
    <submittedName>
        <fullName evidence="2">Phosphinothricin acetyltransferase</fullName>
    </submittedName>
</protein>
<organism evidence="2 3">
    <name type="scientific">Sphingobacterium wenxiniae</name>
    <dbReference type="NCBI Taxonomy" id="683125"/>
    <lineage>
        <taxon>Bacteria</taxon>
        <taxon>Pseudomonadati</taxon>
        <taxon>Bacteroidota</taxon>
        <taxon>Sphingobacteriia</taxon>
        <taxon>Sphingobacteriales</taxon>
        <taxon>Sphingobacteriaceae</taxon>
        <taxon>Sphingobacterium</taxon>
    </lineage>
</organism>
<dbReference type="InterPro" id="IPR039143">
    <property type="entry name" value="GNPNAT1-like"/>
</dbReference>
<keyword evidence="3" id="KW-1185">Reference proteome</keyword>
<name>A0A1I6V647_9SPHI</name>
<feature type="domain" description="N-acetyltransferase" evidence="1">
    <location>
        <begin position="6"/>
        <end position="142"/>
    </location>
</feature>
<gene>
    <name evidence="2" type="ORF">SAMN05660206_111103</name>
</gene>
<dbReference type="PANTHER" id="PTHR13355">
    <property type="entry name" value="GLUCOSAMINE 6-PHOSPHATE N-ACETYLTRANSFERASE"/>
    <property type="match status" value="1"/>
</dbReference>
<dbReference type="OrthoDB" id="9792929at2"/>
<dbReference type="PROSITE" id="PS51186">
    <property type="entry name" value="GNAT"/>
    <property type="match status" value="1"/>
</dbReference>
<dbReference type="InterPro" id="IPR016181">
    <property type="entry name" value="Acyl_CoA_acyltransferase"/>
</dbReference>
<dbReference type="InterPro" id="IPR000182">
    <property type="entry name" value="GNAT_dom"/>
</dbReference>
<proteinExistence type="predicted"/>
<sequence>MEIKELDISNINHTIREEIIALYRQLSPGKKYQDISQVLQTDNGVYLIGGFQDGNLVGIASMAVYRVISGHKGWIEDVVVDNACRGQGIGRKLIEYLLKYSREMNLTEVLLFTESHRIAARKLYENLGFRTKDSSIYTWKQE</sequence>
<dbReference type="Pfam" id="PF00583">
    <property type="entry name" value="Acetyltransf_1"/>
    <property type="match status" value="1"/>
</dbReference>
<dbReference type="GO" id="GO:0008080">
    <property type="term" value="F:N-acetyltransferase activity"/>
    <property type="evidence" value="ECO:0007669"/>
    <property type="project" value="TreeGrafter"/>
</dbReference>
<dbReference type="Gene3D" id="3.40.630.30">
    <property type="match status" value="1"/>
</dbReference>
<dbReference type="AlphaFoldDB" id="A0A1I6V647"/>
<dbReference type="STRING" id="683125.SAMN05660206_111103"/>
<dbReference type="RefSeq" id="WP_093366961.1">
    <property type="nucleotide sequence ID" value="NZ_FOZZ01000011.1"/>
</dbReference>